<organism evidence="7 8">
    <name type="scientific">Holothuria leucospilota</name>
    <name type="common">Black long sea cucumber</name>
    <name type="synonym">Mertensiothuria leucospilota</name>
    <dbReference type="NCBI Taxonomy" id="206669"/>
    <lineage>
        <taxon>Eukaryota</taxon>
        <taxon>Metazoa</taxon>
        <taxon>Echinodermata</taxon>
        <taxon>Eleutherozoa</taxon>
        <taxon>Echinozoa</taxon>
        <taxon>Holothuroidea</taxon>
        <taxon>Aspidochirotacea</taxon>
        <taxon>Aspidochirotida</taxon>
        <taxon>Holothuriidae</taxon>
        <taxon>Holothuria</taxon>
    </lineage>
</organism>
<feature type="domain" description="Protein kinase" evidence="6">
    <location>
        <begin position="1"/>
        <end position="121"/>
    </location>
</feature>
<keyword evidence="4" id="KW-0067">ATP-binding</keyword>
<dbReference type="GO" id="GO:0000045">
    <property type="term" value="P:autophagosome assembly"/>
    <property type="evidence" value="ECO:0007669"/>
    <property type="project" value="TreeGrafter"/>
</dbReference>
<evidence type="ECO:0000259" key="6">
    <source>
        <dbReference type="PROSITE" id="PS50011"/>
    </source>
</evidence>
<keyword evidence="8" id="KW-1185">Reference proteome</keyword>
<dbReference type="PANTHER" id="PTHR24348:SF22">
    <property type="entry name" value="NON-SPECIFIC SERINE_THREONINE PROTEIN KINASE"/>
    <property type="match status" value="1"/>
</dbReference>
<dbReference type="GO" id="GO:0005524">
    <property type="term" value="F:ATP binding"/>
    <property type="evidence" value="ECO:0007669"/>
    <property type="project" value="UniProtKB-KW"/>
</dbReference>
<keyword evidence="5" id="KW-1133">Transmembrane helix</keyword>
<dbReference type="GO" id="GO:0010506">
    <property type="term" value="P:regulation of autophagy"/>
    <property type="evidence" value="ECO:0007669"/>
    <property type="project" value="InterPro"/>
</dbReference>
<evidence type="ECO:0000256" key="2">
    <source>
        <dbReference type="ARBA" id="ARBA00022741"/>
    </source>
</evidence>
<keyword evidence="3 7" id="KW-0418">Kinase</keyword>
<dbReference type="Proteomes" id="UP001152320">
    <property type="component" value="Chromosome 10"/>
</dbReference>
<evidence type="ECO:0000256" key="1">
    <source>
        <dbReference type="ARBA" id="ARBA00022679"/>
    </source>
</evidence>
<dbReference type="InterPro" id="IPR045269">
    <property type="entry name" value="Atg1-like"/>
</dbReference>
<protein>
    <submittedName>
        <fullName evidence="7">Sperm motility kinase Y</fullName>
    </submittedName>
</protein>
<dbReference type="OrthoDB" id="193931at2759"/>
<dbReference type="GO" id="GO:0000407">
    <property type="term" value="C:phagophore assembly site"/>
    <property type="evidence" value="ECO:0007669"/>
    <property type="project" value="TreeGrafter"/>
</dbReference>
<evidence type="ECO:0000256" key="5">
    <source>
        <dbReference type="SAM" id="Phobius"/>
    </source>
</evidence>
<dbReference type="AlphaFoldDB" id="A0A9Q1H6V0"/>
<dbReference type="GO" id="GO:0005776">
    <property type="term" value="C:autophagosome"/>
    <property type="evidence" value="ECO:0007669"/>
    <property type="project" value="TreeGrafter"/>
</dbReference>
<keyword evidence="2" id="KW-0547">Nucleotide-binding</keyword>
<sequence length="121" mass="13444">MASMVLAIHQHGWVHTDLKPANLLICGQNQLKGIGFGLAVKLLHGECEVSNAGDTPLWNYPPEKLYGRYDLVQATVWSVGVMFCYMLVGKLPFSSLILANEYPPRWPDPSPATRGQLCNIY</sequence>
<dbReference type="Gene3D" id="1.10.510.10">
    <property type="entry name" value="Transferase(Phosphotransferase) domain 1"/>
    <property type="match status" value="1"/>
</dbReference>
<evidence type="ECO:0000256" key="4">
    <source>
        <dbReference type="ARBA" id="ARBA00022840"/>
    </source>
</evidence>
<keyword evidence="5" id="KW-0472">Membrane</keyword>
<name>A0A9Q1H6V0_HOLLE</name>
<proteinExistence type="predicted"/>
<keyword evidence="5" id="KW-0812">Transmembrane</keyword>
<dbReference type="EMBL" id="JAIZAY010000010">
    <property type="protein sequence ID" value="KAJ8034591.1"/>
    <property type="molecule type" value="Genomic_DNA"/>
</dbReference>
<gene>
    <name evidence="7" type="ORF">HOLleu_21494</name>
</gene>
<dbReference type="InterPro" id="IPR000719">
    <property type="entry name" value="Prot_kinase_dom"/>
</dbReference>
<evidence type="ECO:0000313" key="7">
    <source>
        <dbReference type="EMBL" id="KAJ8034591.1"/>
    </source>
</evidence>
<evidence type="ECO:0000313" key="8">
    <source>
        <dbReference type="Proteomes" id="UP001152320"/>
    </source>
</evidence>
<comment type="caution">
    <text evidence="7">The sequence shown here is derived from an EMBL/GenBank/DDBJ whole genome shotgun (WGS) entry which is preliminary data.</text>
</comment>
<dbReference type="Pfam" id="PF00069">
    <property type="entry name" value="Pkinase"/>
    <property type="match status" value="1"/>
</dbReference>
<dbReference type="GO" id="GO:0004674">
    <property type="term" value="F:protein serine/threonine kinase activity"/>
    <property type="evidence" value="ECO:0007669"/>
    <property type="project" value="InterPro"/>
</dbReference>
<reference evidence="7" key="1">
    <citation type="submission" date="2021-10" db="EMBL/GenBank/DDBJ databases">
        <title>Tropical sea cucumber genome reveals ecological adaptation and Cuvierian tubules defense mechanism.</title>
        <authorList>
            <person name="Chen T."/>
        </authorList>
    </citation>
    <scope>NUCLEOTIDE SEQUENCE</scope>
    <source>
        <strain evidence="7">Nanhai2018</strain>
        <tissue evidence="7">Muscle</tissue>
    </source>
</reference>
<keyword evidence="1" id="KW-0808">Transferase</keyword>
<dbReference type="SUPFAM" id="SSF56112">
    <property type="entry name" value="Protein kinase-like (PK-like)"/>
    <property type="match status" value="1"/>
</dbReference>
<accession>A0A9Q1H6V0</accession>
<dbReference type="PROSITE" id="PS50011">
    <property type="entry name" value="PROTEIN_KINASE_DOM"/>
    <property type="match status" value="1"/>
</dbReference>
<dbReference type="InterPro" id="IPR011009">
    <property type="entry name" value="Kinase-like_dom_sf"/>
</dbReference>
<dbReference type="PANTHER" id="PTHR24348">
    <property type="entry name" value="SERINE/THREONINE-PROTEIN KINASE UNC-51-RELATED"/>
    <property type="match status" value="1"/>
</dbReference>
<dbReference type="GO" id="GO:0005829">
    <property type="term" value="C:cytosol"/>
    <property type="evidence" value="ECO:0007669"/>
    <property type="project" value="TreeGrafter"/>
</dbReference>
<evidence type="ECO:0000256" key="3">
    <source>
        <dbReference type="ARBA" id="ARBA00022777"/>
    </source>
</evidence>
<feature type="transmembrane region" description="Helical" evidence="5">
    <location>
        <begin position="71"/>
        <end position="88"/>
    </location>
</feature>
<dbReference type="GO" id="GO:0016020">
    <property type="term" value="C:membrane"/>
    <property type="evidence" value="ECO:0007669"/>
    <property type="project" value="TreeGrafter"/>
</dbReference>